<dbReference type="EMBL" id="JAJEQW010000015">
    <property type="protein sequence ID" value="MCC2243077.1"/>
    <property type="molecule type" value="Genomic_DNA"/>
</dbReference>
<protein>
    <submittedName>
        <fullName evidence="5">GntR family transcriptional regulator</fullName>
    </submittedName>
</protein>
<dbReference type="GO" id="GO:0003677">
    <property type="term" value="F:DNA binding"/>
    <property type="evidence" value="ECO:0007669"/>
    <property type="project" value="UniProtKB-KW"/>
</dbReference>
<dbReference type="CDD" id="cd07377">
    <property type="entry name" value="WHTH_GntR"/>
    <property type="match status" value="1"/>
</dbReference>
<evidence type="ECO:0000259" key="4">
    <source>
        <dbReference type="PROSITE" id="PS50949"/>
    </source>
</evidence>
<organism evidence="5 6">
    <name type="scientific">Roseburia amylophila</name>
    <dbReference type="NCBI Taxonomy" id="2981794"/>
    <lineage>
        <taxon>Bacteria</taxon>
        <taxon>Bacillati</taxon>
        <taxon>Bacillota</taxon>
        <taxon>Clostridia</taxon>
        <taxon>Lachnospirales</taxon>
        <taxon>Lachnospiraceae</taxon>
        <taxon>Roseburia</taxon>
    </lineage>
</organism>
<dbReference type="PRINTS" id="PR00035">
    <property type="entry name" value="HTHGNTR"/>
</dbReference>
<dbReference type="RefSeq" id="WP_227701139.1">
    <property type="nucleotide sequence ID" value="NZ_JAJEQW010000015.1"/>
</dbReference>
<dbReference type="Gene3D" id="1.10.10.10">
    <property type="entry name" value="Winged helix-like DNA-binding domain superfamily/Winged helix DNA-binding domain"/>
    <property type="match status" value="1"/>
</dbReference>
<dbReference type="PANTHER" id="PTHR43537:SF51">
    <property type="entry name" value="HTH-TYPE TRANSCRIPTIONAL REGULATOR LGOR-RELATED"/>
    <property type="match status" value="1"/>
</dbReference>
<comment type="caution">
    <text evidence="5">The sequence shown here is derived from an EMBL/GenBank/DDBJ whole genome shotgun (WGS) entry which is preliminary data.</text>
</comment>
<name>A0AAW4WMP2_9FIRM</name>
<dbReference type="InterPro" id="IPR036388">
    <property type="entry name" value="WH-like_DNA-bd_sf"/>
</dbReference>
<evidence type="ECO:0000313" key="5">
    <source>
        <dbReference type="EMBL" id="MCC2243077.1"/>
    </source>
</evidence>
<dbReference type="PANTHER" id="PTHR43537">
    <property type="entry name" value="TRANSCRIPTIONAL REGULATOR, GNTR FAMILY"/>
    <property type="match status" value="1"/>
</dbReference>
<dbReference type="Pfam" id="PF00392">
    <property type="entry name" value="GntR"/>
    <property type="match status" value="1"/>
</dbReference>
<evidence type="ECO:0000256" key="3">
    <source>
        <dbReference type="ARBA" id="ARBA00023163"/>
    </source>
</evidence>
<accession>A0AAW4WMP2</accession>
<evidence type="ECO:0000256" key="2">
    <source>
        <dbReference type="ARBA" id="ARBA00023125"/>
    </source>
</evidence>
<feature type="domain" description="HTH gntR-type" evidence="4">
    <location>
        <begin position="4"/>
        <end position="71"/>
    </location>
</feature>
<reference evidence="5" key="1">
    <citation type="submission" date="2021-10" db="EMBL/GenBank/DDBJ databases">
        <title>Anaerobic single-cell dispensing facilitates the cultivation of human gut bacteria.</title>
        <authorList>
            <person name="Afrizal A."/>
        </authorList>
    </citation>
    <scope>NUCLEOTIDE SEQUENCE</scope>
    <source>
        <strain evidence="5">CLA-AA-H204</strain>
    </source>
</reference>
<proteinExistence type="predicted"/>
<sequence length="197" mass="23085">MKNKRTCDYIAEAIQNEILSGRMEAGEPLRQEELAETLGFSRIPIREALQILENQGLVRRLETRHVVVADFSEKVMDEIFELICRVQQRAILDMAEDETEWEMAVEEEEDFHTFIYTCISNEFFRKLLETAADCFIRYAVNETEDGKNVAKRKKRIQKLETVRKAYGKGDTGKVEQELEAYYGLLTESVRREREFQS</sequence>
<dbReference type="GO" id="GO:0003700">
    <property type="term" value="F:DNA-binding transcription factor activity"/>
    <property type="evidence" value="ECO:0007669"/>
    <property type="project" value="InterPro"/>
</dbReference>
<keyword evidence="1" id="KW-0805">Transcription regulation</keyword>
<dbReference type="SMART" id="SM00345">
    <property type="entry name" value="HTH_GNTR"/>
    <property type="match status" value="1"/>
</dbReference>
<dbReference type="SUPFAM" id="SSF46785">
    <property type="entry name" value="Winged helix' DNA-binding domain"/>
    <property type="match status" value="1"/>
</dbReference>
<dbReference type="InterPro" id="IPR036390">
    <property type="entry name" value="WH_DNA-bd_sf"/>
</dbReference>
<dbReference type="InterPro" id="IPR000524">
    <property type="entry name" value="Tscrpt_reg_HTH_GntR"/>
</dbReference>
<dbReference type="AlphaFoldDB" id="A0AAW4WMP2"/>
<gene>
    <name evidence="5" type="ORF">LKD47_12375</name>
</gene>
<evidence type="ECO:0000313" key="6">
    <source>
        <dbReference type="Proteomes" id="UP001198893"/>
    </source>
</evidence>
<dbReference type="PROSITE" id="PS50949">
    <property type="entry name" value="HTH_GNTR"/>
    <property type="match status" value="1"/>
</dbReference>
<dbReference type="Proteomes" id="UP001198893">
    <property type="component" value="Unassembled WGS sequence"/>
</dbReference>
<keyword evidence="2" id="KW-0238">DNA-binding</keyword>
<keyword evidence="3" id="KW-0804">Transcription</keyword>
<evidence type="ECO:0000256" key="1">
    <source>
        <dbReference type="ARBA" id="ARBA00023015"/>
    </source>
</evidence>